<keyword evidence="3" id="KW-1185">Reference proteome</keyword>
<feature type="region of interest" description="Disordered" evidence="1">
    <location>
        <begin position="150"/>
        <end position="179"/>
    </location>
</feature>
<name>A0AA39NIW6_9AGAR</name>
<comment type="caution">
    <text evidence="2">The sequence shown here is derived from an EMBL/GenBank/DDBJ whole genome shotgun (WGS) entry which is preliminary data.</text>
</comment>
<organism evidence="2 3">
    <name type="scientific">Armillaria novae-zelandiae</name>
    <dbReference type="NCBI Taxonomy" id="153914"/>
    <lineage>
        <taxon>Eukaryota</taxon>
        <taxon>Fungi</taxon>
        <taxon>Dikarya</taxon>
        <taxon>Basidiomycota</taxon>
        <taxon>Agaricomycotina</taxon>
        <taxon>Agaricomycetes</taxon>
        <taxon>Agaricomycetidae</taxon>
        <taxon>Agaricales</taxon>
        <taxon>Marasmiineae</taxon>
        <taxon>Physalacriaceae</taxon>
        <taxon>Armillaria</taxon>
    </lineage>
</organism>
<accession>A0AA39NIW6</accession>
<dbReference type="EMBL" id="JAUEPR010000086">
    <property type="protein sequence ID" value="KAK0466488.1"/>
    <property type="molecule type" value="Genomic_DNA"/>
</dbReference>
<proteinExistence type="predicted"/>
<protein>
    <submittedName>
        <fullName evidence="2">Uncharacterized protein</fullName>
    </submittedName>
</protein>
<evidence type="ECO:0000256" key="1">
    <source>
        <dbReference type="SAM" id="MobiDB-lite"/>
    </source>
</evidence>
<gene>
    <name evidence="2" type="ORF">IW261DRAFT_1426965</name>
</gene>
<dbReference type="AlphaFoldDB" id="A0AA39NIW6"/>
<evidence type="ECO:0000313" key="2">
    <source>
        <dbReference type="EMBL" id="KAK0466488.1"/>
    </source>
</evidence>
<reference evidence="2" key="1">
    <citation type="submission" date="2023-06" db="EMBL/GenBank/DDBJ databases">
        <authorList>
            <consortium name="Lawrence Berkeley National Laboratory"/>
            <person name="Ahrendt S."/>
            <person name="Sahu N."/>
            <person name="Indic B."/>
            <person name="Wong-Bajracharya J."/>
            <person name="Merenyi Z."/>
            <person name="Ke H.-M."/>
            <person name="Monk M."/>
            <person name="Kocsube S."/>
            <person name="Drula E."/>
            <person name="Lipzen A."/>
            <person name="Balint B."/>
            <person name="Henrissat B."/>
            <person name="Andreopoulos B."/>
            <person name="Martin F.M."/>
            <person name="Harder C.B."/>
            <person name="Rigling D."/>
            <person name="Ford K.L."/>
            <person name="Foster G.D."/>
            <person name="Pangilinan J."/>
            <person name="Papanicolaou A."/>
            <person name="Barry K."/>
            <person name="LaButti K."/>
            <person name="Viragh M."/>
            <person name="Koriabine M."/>
            <person name="Yan M."/>
            <person name="Riley R."/>
            <person name="Champramary S."/>
            <person name="Plett K.L."/>
            <person name="Tsai I.J."/>
            <person name="Slot J."/>
            <person name="Sipos G."/>
            <person name="Plett J."/>
            <person name="Nagy L.G."/>
            <person name="Grigoriev I.V."/>
        </authorList>
    </citation>
    <scope>NUCLEOTIDE SEQUENCE</scope>
    <source>
        <strain evidence="2">ICMP 16352</strain>
    </source>
</reference>
<evidence type="ECO:0000313" key="3">
    <source>
        <dbReference type="Proteomes" id="UP001175227"/>
    </source>
</evidence>
<dbReference type="Proteomes" id="UP001175227">
    <property type="component" value="Unassembled WGS sequence"/>
</dbReference>
<sequence length="212" mass="23776">MSSLNVELIQMQDAPLSDICDNLCWARTCQFHPNWGTHQGCHQGTPLPAVSLLMTCILSNLRHCKWTKWVVHASEEPHNNYLLDESLLLPRKDGYEVNSDHCVFESNIWPYHVVTLPPLRCPTTTPLPTKPILLAHELSPPLSKILRRPQRIQTPPVHASKRPKPHPIHTPEPPKELSFSVPGKKLVGVILPPMGSALVSSISLHLSSYPVF</sequence>